<comment type="subcellular location">
    <subcellularLocation>
        <location evidence="1">Cell membrane</location>
        <topology evidence="1">Multi-pass membrane protein</topology>
    </subcellularLocation>
</comment>
<evidence type="ECO:0000256" key="4">
    <source>
        <dbReference type="ARBA" id="ARBA00022475"/>
    </source>
</evidence>
<protein>
    <submittedName>
        <fullName evidence="9">Uncharacterized protein</fullName>
    </submittedName>
</protein>
<dbReference type="EMBL" id="JXRP01000018">
    <property type="protein sequence ID" value="KIL45026.1"/>
    <property type="molecule type" value="Genomic_DNA"/>
</dbReference>
<keyword evidence="3" id="KW-0813">Transport</keyword>
<dbReference type="PANTHER" id="PTHR36838">
    <property type="entry name" value="AUXIN EFFLUX CARRIER FAMILY PROTEIN"/>
    <property type="match status" value="1"/>
</dbReference>
<dbReference type="InterPro" id="IPR004776">
    <property type="entry name" value="Mem_transp_PIN-like"/>
</dbReference>
<keyword evidence="6 8" id="KW-1133">Transmembrane helix</keyword>
<evidence type="ECO:0000256" key="2">
    <source>
        <dbReference type="ARBA" id="ARBA00010145"/>
    </source>
</evidence>
<sequence>MSYLKITRISKPVFWIVMGRLIISPIIALLIIFLFGLSGITAQALFIASSFPTSRNSALLALEYNNYPEYASQAVLLTTILSSLTVAVVVYFSTVLFLEYKLTSQKLTDGIKLIFISIKGFES</sequence>
<keyword evidence="7 8" id="KW-0472">Membrane</keyword>
<dbReference type="Gene3D" id="1.20.1530.20">
    <property type="match status" value="1"/>
</dbReference>
<comment type="caution">
    <text evidence="9">The sequence shown here is derived from an EMBL/GenBank/DDBJ whole genome shotgun (WGS) entry which is preliminary data.</text>
</comment>
<evidence type="ECO:0000313" key="9">
    <source>
        <dbReference type="EMBL" id="KIL45026.1"/>
    </source>
</evidence>
<evidence type="ECO:0000313" key="10">
    <source>
        <dbReference type="Proteomes" id="UP000031938"/>
    </source>
</evidence>
<feature type="transmembrane region" description="Helical" evidence="8">
    <location>
        <begin position="71"/>
        <end position="98"/>
    </location>
</feature>
<dbReference type="GO" id="GO:0055085">
    <property type="term" value="P:transmembrane transport"/>
    <property type="evidence" value="ECO:0007669"/>
    <property type="project" value="InterPro"/>
</dbReference>
<dbReference type="STRING" id="889306.KP78_25700"/>
<dbReference type="Proteomes" id="UP000031938">
    <property type="component" value="Unassembled WGS sequence"/>
</dbReference>
<keyword evidence="4" id="KW-1003">Cell membrane</keyword>
<proteinExistence type="inferred from homology"/>
<evidence type="ECO:0000256" key="6">
    <source>
        <dbReference type="ARBA" id="ARBA00022989"/>
    </source>
</evidence>
<dbReference type="InterPro" id="IPR038770">
    <property type="entry name" value="Na+/solute_symporter_sf"/>
</dbReference>
<evidence type="ECO:0000256" key="7">
    <source>
        <dbReference type="ARBA" id="ARBA00023136"/>
    </source>
</evidence>
<keyword evidence="5 8" id="KW-0812">Transmembrane</keyword>
<evidence type="ECO:0000256" key="5">
    <source>
        <dbReference type="ARBA" id="ARBA00022692"/>
    </source>
</evidence>
<organism evidence="9 10">
    <name type="scientific">Jeotgalibacillus soli</name>
    <dbReference type="NCBI Taxonomy" id="889306"/>
    <lineage>
        <taxon>Bacteria</taxon>
        <taxon>Bacillati</taxon>
        <taxon>Bacillota</taxon>
        <taxon>Bacilli</taxon>
        <taxon>Bacillales</taxon>
        <taxon>Caryophanaceae</taxon>
        <taxon>Jeotgalibacillus</taxon>
    </lineage>
</organism>
<dbReference type="PATRIC" id="fig|889306.3.peg.2584"/>
<dbReference type="RefSeq" id="WP_041089285.1">
    <property type="nucleotide sequence ID" value="NZ_JXRP01000018.1"/>
</dbReference>
<evidence type="ECO:0000256" key="3">
    <source>
        <dbReference type="ARBA" id="ARBA00022448"/>
    </source>
</evidence>
<evidence type="ECO:0000256" key="8">
    <source>
        <dbReference type="SAM" id="Phobius"/>
    </source>
</evidence>
<dbReference type="AlphaFoldDB" id="A0A0C2VKS0"/>
<dbReference type="PANTHER" id="PTHR36838:SF1">
    <property type="entry name" value="SLR1864 PROTEIN"/>
    <property type="match status" value="1"/>
</dbReference>
<name>A0A0C2VKS0_9BACL</name>
<dbReference type="GO" id="GO:0005886">
    <property type="term" value="C:plasma membrane"/>
    <property type="evidence" value="ECO:0007669"/>
    <property type="project" value="UniProtKB-SubCell"/>
</dbReference>
<keyword evidence="10" id="KW-1185">Reference proteome</keyword>
<dbReference type="Pfam" id="PF03547">
    <property type="entry name" value="Mem_trans"/>
    <property type="match status" value="1"/>
</dbReference>
<reference evidence="9 10" key="1">
    <citation type="submission" date="2015-01" db="EMBL/GenBank/DDBJ databases">
        <title>Genome sequencing of Jeotgalibacillus soli.</title>
        <authorList>
            <person name="Goh K.M."/>
            <person name="Chan K.-G."/>
            <person name="Yaakop A.S."/>
            <person name="Ee R."/>
            <person name="Gan H.M."/>
            <person name="Chan C.S."/>
        </authorList>
    </citation>
    <scope>NUCLEOTIDE SEQUENCE [LARGE SCALE GENOMIC DNA]</scope>
    <source>
        <strain evidence="9 10">P9</strain>
    </source>
</reference>
<comment type="similarity">
    <text evidence="2">Belongs to the auxin efflux carrier (TC 2.A.69) family.</text>
</comment>
<accession>A0A0C2VKS0</accession>
<gene>
    <name evidence="9" type="ORF">KP78_25700</name>
</gene>
<feature type="transmembrane region" description="Helical" evidence="8">
    <location>
        <begin position="21"/>
        <end position="51"/>
    </location>
</feature>
<evidence type="ECO:0000256" key="1">
    <source>
        <dbReference type="ARBA" id="ARBA00004651"/>
    </source>
</evidence>